<accession>A0A1Y2B4V7</accession>
<keyword evidence="8 15" id="KW-0227">DNA damage</keyword>
<dbReference type="STRING" id="71784.A0A1Y2B4V7"/>
<evidence type="ECO:0000313" key="18">
    <source>
        <dbReference type="EMBL" id="ORY29774.1"/>
    </source>
</evidence>
<dbReference type="CDD" id="cd16493">
    <property type="entry name" value="RING-CH-C4HC3_NSE1"/>
    <property type="match status" value="1"/>
</dbReference>
<reference evidence="18 19" key="1">
    <citation type="submission" date="2016-07" db="EMBL/GenBank/DDBJ databases">
        <title>Pervasive Adenine N6-methylation of Active Genes in Fungi.</title>
        <authorList>
            <consortium name="DOE Joint Genome Institute"/>
            <person name="Mondo S.J."/>
            <person name="Dannebaum R.O."/>
            <person name="Kuo R.C."/>
            <person name="Labutti K."/>
            <person name="Haridas S."/>
            <person name="Kuo A."/>
            <person name="Salamov A."/>
            <person name="Ahrendt S.R."/>
            <person name="Lipzen A."/>
            <person name="Sullivan W."/>
            <person name="Andreopoulos W.B."/>
            <person name="Clum A."/>
            <person name="Lindquist E."/>
            <person name="Daum C."/>
            <person name="Ramamoorthy G.K."/>
            <person name="Gryganskyi A."/>
            <person name="Culley D."/>
            <person name="Magnuson J.K."/>
            <person name="James T.Y."/>
            <person name="O'Malley M.A."/>
            <person name="Stajich J.E."/>
            <person name="Spatafora J.W."/>
            <person name="Visel A."/>
            <person name="Grigoriev I.V."/>
        </authorList>
    </citation>
    <scope>NUCLEOTIDE SEQUENCE [LARGE SCALE GENOMIC DNA]</scope>
    <source>
        <strain evidence="18 19">68-887.2</strain>
    </source>
</reference>
<dbReference type="GO" id="GO:0000724">
    <property type="term" value="P:double-strand break repair via homologous recombination"/>
    <property type="evidence" value="ECO:0007669"/>
    <property type="project" value="TreeGrafter"/>
</dbReference>
<dbReference type="InterPro" id="IPR013083">
    <property type="entry name" value="Znf_RING/FYVE/PHD"/>
</dbReference>
<dbReference type="GO" id="GO:0005634">
    <property type="term" value="C:nucleus"/>
    <property type="evidence" value="ECO:0007669"/>
    <property type="project" value="UniProtKB-SubCell"/>
</dbReference>
<dbReference type="Gene3D" id="1.10.10.10">
    <property type="entry name" value="Winged helix-like DNA-binding domain superfamily/Winged helix DNA-binding domain"/>
    <property type="match status" value="1"/>
</dbReference>
<evidence type="ECO:0000256" key="5">
    <source>
        <dbReference type="ARBA" id="ARBA00019422"/>
    </source>
</evidence>
<sequence length="357" mass="39670">MVNDMTLRPTDLHRVFIQSLLSRRALREEVALELYRRAVSAVTKVDGEFRPTHATTEEGLRNFVRDVSTVLGDVGMEVRFIREETSRGRSWVVLVNTDAAGAAQSASDLSSVELAYYREIVSGIVTSYPANSLGSNHALRLSRALPDGLNMTQSQAQSLLGPLVSRGWLAKSKRGRYTLAPRAMAELEVYLEKEFEDWVHKCQRCKAIMLTGYVCSNDNCGAHFHGYCYEILARAQLPRCPECRSSFVDHPPSPIGEKAVPKDQDNWARDSLGKKRKRASRPGEVETDGEAELEEEELEGSGEVEQVGAGPSTWVVSGRRSSGRARASVVPETQFDEVGDEAEEQNDDVSPQKRRRG</sequence>
<dbReference type="GO" id="GO:0061630">
    <property type="term" value="F:ubiquitin protein ligase activity"/>
    <property type="evidence" value="ECO:0007669"/>
    <property type="project" value="UniProtKB-EC"/>
</dbReference>
<feature type="compositionally biased region" description="Acidic residues" evidence="16">
    <location>
        <begin position="285"/>
        <end position="302"/>
    </location>
</feature>
<dbReference type="InterPro" id="IPR036388">
    <property type="entry name" value="WH-like_DNA-bd_sf"/>
</dbReference>
<evidence type="ECO:0000256" key="9">
    <source>
        <dbReference type="ARBA" id="ARBA00022771"/>
    </source>
</evidence>
<evidence type="ECO:0000256" key="16">
    <source>
        <dbReference type="SAM" id="MobiDB-lite"/>
    </source>
</evidence>
<dbReference type="GO" id="GO:0008270">
    <property type="term" value="F:zinc ion binding"/>
    <property type="evidence" value="ECO:0007669"/>
    <property type="project" value="UniProtKB-KW"/>
</dbReference>
<dbReference type="AlphaFoldDB" id="A0A1Y2B4V7"/>
<evidence type="ECO:0000256" key="6">
    <source>
        <dbReference type="ARBA" id="ARBA00022679"/>
    </source>
</evidence>
<name>A0A1Y2B4V7_9TREE</name>
<dbReference type="InterPro" id="IPR014857">
    <property type="entry name" value="Nse1_RING_C4HC3-type"/>
</dbReference>
<proteinExistence type="inferred from homology"/>
<evidence type="ECO:0000256" key="7">
    <source>
        <dbReference type="ARBA" id="ARBA00022723"/>
    </source>
</evidence>
<protein>
    <recommendedName>
        <fullName evidence="5 15">Non-structural maintenance of chromosomes element 1 homolog</fullName>
        <ecNumber evidence="4 15">2.3.2.27</ecNumber>
    </recommendedName>
</protein>
<dbReference type="Proteomes" id="UP000193986">
    <property type="component" value="Unassembled WGS sequence"/>
</dbReference>
<evidence type="ECO:0000256" key="1">
    <source>
        <dbReference type="ARBA" id="ARBA00000900"/>
    </source>
</evidence>
<dbReference type="EC" id="2.3.2.27" evidence="4 15"/>
<keyword evidence="19" id="KW-1185">Reference proteome</keyword>
<comment type="subcellular location">
    <subcellularLocation>
        <location evidence="2 15">Nucleus</location>
    </subcellularLocation>
</comment>
<evidence type="ECO:0000259" key="17">
    <source>
        <dbReference type="Pfam" id="PF08746"/>
    </source>
</evidence>
<feature type="compositionally biased region" description="Basic and acidic residues" evidence="16">
    <location>
        <begin position="259"/>
        <end position="273"/>
    </location>
</feature>
<keyword evidence="12 15" id="KW-0233">DNA recombination</keyword>
<evidence type="ECO:0000256" key="13">
    <source>
        <dbReference type="ARBA" id="ARBA00023204"/>
    </source>
</evidence>
<feature type="domain" description="Non-structural maintenance of chromosomes element 1 RING C4HC3-type" evidence="17">
    <location>
        <begin position="202"/>
        <end position="243"/>
    </location>
</feature>
<dbReference type="EMBL" id="MCFC01000023">
    <property type="protein sequence ID" value="ORY29774.1"/>
    <property type="molecule type" value="Genomic_DNA"/>
</dbReference>
<dbReference type="OrthoDB" id="185455at2759"/>
<comment type="similarity">
    <text evidence="3 15">Belongs to the NSE1 family.</text>
</comment>
<keyword evidence="13 15" id="KW-0234">DNA repair</keyword>
<keyword evidence="10 15" id="KW-0833">Ubl conjugation pathway</keyword>
<organism evidence="18 19">
    <name type="scientific">Naematelia encephala</name>
    <dbReference type="NCBI Taxonomy" id="71784"/>
    <lineage>
        <taxon>Eukaryota</taxon>
        <taxon>Fungi</taxon>
        <taxon>Dikarya</taxon>
        <taxon>Basidiomycota</taxon>
        <taxon>Agaricomycotina</taxon>
        <taxon>Tremellomycetes</taxon>
        <taxon>Tremellales</taxon>
        <taxon>Naemateliaceae</taxon>
        <taxon>Naematelia</taxon>
    </lineage>
</organism>
<dbReference type="InterPro" id="IPR011513">
    <property type="entry name" value="Nse1"/>
</dbReference>
<evidence type="ECO:0000256" key="15">
    <source>
        <dbReference type="RuleBase" id="RU368018"/>
    </source>
</evidence>
<evidence type="ECO:0000256" key="2">
    <source>
        <dbReference type="ARBA" id="ARBA00004123"/>
    </source>
</evidence>
<dbReference type="Pfam" id="PF07574">
    <property type="entry name" value="SMC_Nse1"/>
    <property type="match status" value="1"/>
</dbReference>
<keyword evidence="9 15" id="KW-0863">Zinc-finger</keyword>
<keyword evidence="6 15" id="KW-0808">Transferase</keyword>
<dbReference type="InParanoid" id="A0A1Y2B4V7"/>
<dbReference type="Pfam" id="PF08746">
    <property type="entry name" value="zf-RING-like"/>
    <property type="match status" value="1"/>
</dbReference>
<dbReference type="GO" id="GO:0030915">
    <property type="term" value="C:Smc5-Smc6 complex"/>
    <property type="evidence" value="ECO:0007669"/>
    <property type="project" value="UniProtKB-UniRule"/>
</dbReference>
<evidence type="ECO:0000256" key="10">
    <source>
        <dbReference type="ARBA" id="ARBA00022786"/>
    </source>
</evidence>
<comment type="subunit">
    <text evidence="15">Component of the Smc5-Smc6 complex.</text>
</comment>
<evidence type="ECO:0000256" key="11">
    <source>
        <dbReference type="ARBA" id="ARBA00022833"/>
    </source>
</evidence>
<comment type="function">
    <text evidence="15">Acts in a DNA repair pathway for removal of UV-induced DNA damage that is distinct from classical nucleotide excision repair and in repair of ionizing radiation damage. Functions in homologous recombination repair of DNA double strand breaks and in recovery of stalled replication forks.</text>
</comment>
<dbReference type="Gene3D" id="3.30.40.10">
    <property type="entry name" value="Zinc/RING finger domain, C3HC4 (zinc finger)"/>
    <property type="match status" value="1"/>
</dbReference>
<comment type="catalytic activity">
    <reaction evidence="1 15">
        <text>S-ubiquitinyl-[E2 ubiquitin-conjugating enzyme]-L-cysteine + [acceptor protein]-L-lysine = [E2 ubiquitin-conjugating enzyme]-L-cysteine + N(6)-ubiquitinyl-[acceptor protein]-L-lysine.</text>
        <dbReference type="EC" id="2.3.2.27"/>
    </reaction>
</comment>
<comment type="caution">
    <text evidence="18">The sequence shown here is derived from an EMBL/GenBank/DDBJ whole genome shotgun (WGS) entry which is preliminary data.</text>
</comment>
<keyword evidence="7 15" id="KW-0479">Metal-binding</keyword>
<evidence type="ECO:0000256" key="14">
    <source>
        <dbReference type="ARBA" id="ARBA00023242"/>
    </source>
</evidence>
<feature type="compositionally biased region" description="Acidic residues" evidence="16">
    <location>
        <begin position="334"/>
        <end position="347"/>
    </location>
</feature>
<feature type="region of interest" description="Disordered" evidence="16">
    <location>
        <begin position="248"/>
        <end position="357"/>
    </location>
</feature>
<gene>
    <name evidence="18" type="ORF">BCR39DRAFT_530972</name>
</gene>
<dbReference type="PANTHER" id="PTHR20973:SF0">
    <property type="entry name" value="NON-STRUCTURAL MAINTENANCE OF CHROMOSOMES ELEMENT 1 HOMOLOG"/>
    <property type="match status" value="1"/>
</dbReference>
<evidence type="ECO:0000256" key="4">
    <source>
        <dbReference type="ARBA" id="ARBA00012483"/>
    </source>
</evidence>
<evidence type="ECO:0000256" key="3">
    <source>
        <dbReference type="ARBA" id="ARBA00010258"/>
    </source>
</evidence>
<dbReference type="PANTHER" id="PTHR20973">
    <property type="entry name" value="NON-SMC ELEMENT 1-RELATED"/>
    <property type="match status" value="1"/>
</dbReference>
<keyword evidence="14 15" id="KW-0539">Nucleus</keyword>
<keyword evidence="11 15" id="KW-0862">Zinc</keyword>
<evidence type="ECO:0000256" key="12">
    <source>
        <dbReference type="ARBA" id="ARBA00023172"/>
    </source>
</evidence>
<evidence type="ECO:0000256" key="8">
    <source>
        <dbReference type="ARBA" id="ARBA00022763"/>
    </source>
</evidence>
<feature type="compositionally biased region" description="Low complexity" evidence="16">
    <location>
        <begin position="315"/>
        <end position="330"/>
    </location>
</feature>
<evidence type="ECO:0000313" key="19">
    <source>
        <dbReference type="Proteomes" id="UP000193986"/>
    </source>
</evidence>
<dbReference type="FunCoup" id="A0A1Y2B4V7">
    <property type="interactions" value="116"/>
</dbReference>
<dbReference type="Gene3D" id="3.90.1150.220">
    <property type="match status" value="1"/>
</dbReference>